<evidence type="ECO:0000256" key="2">
    <source>
        <dbReference type="ARBA" id="ARBA00023015"/>
    </source>
</evidence>
<dbReference type="Gene3D" id="3.40.190.10">
    <property type="entry name" value="Periplasmic binding protein-like II"/>
    <property type="match status" value="2"/>
</dbReference>
<comment type="similarity">
    <text evidence="1">Belongs to the LysR transcriptional regulatory family.</text>
</comment>
<name>A0ABV9CPC3_9ACTN</name>
<evidence type="ECO:0000256" key="3">
    <source>
        <dbReference type="ARBA" id="ARBA00023125"/>
    </source>
</evidence>
<dbReference type="Pfam" id="PF00126">
    <property type="entry name" value="HTH_1"/>
    <property type="match status" value="1"/>
</dbReference>
<dbReference type="RefSeq" id="WP_380844785.1">
    <property type="nucleotide sequence ID" value="NZ_JBHSFP010000022.1"/>
</dbReference>
<evidence type="ECO:0000256" key="1">
    <source>
        <dbReference type="ARBA" id="ARBA00009437"/>
    </source>
</evidence>
<dbReference type="SUPFAM" id="SSF53850">
    <property type="entry name" value="Periplasmic binding protein-like II"/>
    <property type="match status" value="1"/>
</dbReference>
<dbReference type="InterPro" id="IPR000847">
    <property type="entry name" value="LysR_HTH_N"/>
</dbReference>
<dbReference type="PANTHER" id="PTHR30346">
    <property type="entry name" value="TRANSCRIPTIONAL DUAL REGULATOR HCAR-RELATED"/>
    <property type="match status" value="1"/>
</dbReference>
<sequence>MDMLETRQLAYFVAVAEELHFGRAAQRLGMAQPPLSRAIRQLERHLGVTLLDRGGRAVTLTPPGEVLLREARAALAAVGAAGRRTRRAGRTDPRLVLAMKPGGDGALLPGILAAYAAAPGMPPVELVCNFSERAAMLRDGRADVALLHGPYEDFSGLAVEDLLVEDQVVVVPRWHRLAGHAKVTMADLADETLPRWPRRLDGRSDDGPVAQDAGQLMQLIALDRLIAVLPESVRGHLREDLTCVPVVDAPRTTLVVAWPEHSRSREVAAFVQIATAVAAERRPTSQAVAVGVALTGRDGGGPERPRSRR</sequence>
<keyword evidence="7" id="KW-1185">Reference proteome</keyword>
<gene>
    <name evidence="6" type="ORF">ACFO60_26535</name>
</gene>
<dbReference type="InterPro" id="IPR005119">
    <property type="entry name" value="LysR_subst-bd"/>
</dbReference>
<dbReference type="Pfam" id="PF03466">
    <property type="entry name" value="LysR_substrate"/>
    <property type="match status" value="1"/>
</dbReference>
<evidence type="ECO:0000256" key="4">
    <source>
        <dbReference type="ARBA" id="ARBA00023163"/>
    </source>
</evidence>
<evidence type="ECO:0000313" key="6">
    <source>
        <dbReference type="EMBL" id="MFC4534332.1"/>
    </source>
</evidence>
<comment type="caution">
    <text evidence="6">The sequence shown here is derived from an EMBL/GenBank/DDBJ whole genome shotgun (WGS) entry which is preliminary data.</text>
</comment>
<evidence type="ECO:0000313" key="7">
    <source>
        <dbReference type="Proteomes" id="UP001596004"/>
    </source>
</evidence>
<keyword evidence="3" id="KW-0238">DNA-binding</keyword>
<protein>
    <submittedName>
        <fullName evidence="6">LysR family transcriptional regulator</fullName>
    </submittedName>
</protein>
<dbReference type="Proteomes" id="UP001596004">
    <property type="component" value="Unassembled WGS sequence"/>
</dbReference>
<proteinExistence type="inferred from homology"/>
<reference evidence="7" key="1">
    <citation type="journal article" date="2019" name="Int. J. Syst. Evol. Microbiol.">
        <title>The Global Catalogue of Microorganisms (GCM) 10K type strain sequencing project: providing services to taxonomists for standard genome sequencing and annotation.</title>
        <authorList>
            <consortium name="The Broad Institute Genomics Platform"/>
            <consortium name="The Broad Institute Genome Sequencing Center for Infectious Disease"/>
            <person name="Wu L."/>
            <person name="Ma J."/>
        </authorList>
    </citation>
    <scope>NUCLEOTIDE SEQUENCE [LARGE SCALE GENOMIC DNA]</scope>
    <source>
        <strain evidence="7">CGMCC 4.7132</strain>
    </source>
</reference>
<keyword evidence="4" id="KW-0804">Transcription</keyword>
<feature type="domain" description="HTH lysR-type" evidence="5">
    <location>
        <begin position="4"/>
        <end position="61"/>
    </location>
</feature>
<dbReference type="InterPro" id="IPR036388">
    <property type="entry name" value="WH-like_DNA-bd_sf"/>
</dbReference>
<dbReference type="PROSITE" id="PS50931">
    <property type="entry name" value="HTH_LYSR"/>
    <property type="match status" value="1"/>
</dbReference>
<keyword evidence="2" id="KW-0805">Transcription regulation</keyword>
<evidence type="ECO:0000259" key="5">
    <source>
        <dbReference type="PROSITE" id="PS50931"/>
    </source>
</evidence>
<dbReference type="PANTHER" id="PTHR30346:SF0">
    <property type="entry name" value="HCA OPERON TRANSCRIPTIONAL ACTIVATOR HCAR"/>
    <property type="match status" value="1"/>
</dbReference>
<accession>A0ABV9CPC3</accession>
<dbReference type="PRINTS" id="PR00039">
    <property type="entry name" value="HTHLYSR"/>
</dbReference>
<dbReference type="Gene3D" id="1.10.10.10">
    <property type="entry name" value="Winged helix-like DNA-binding domain superfamily/Winged helix DNA-binding domain"/>
    <property type="match status" value="1"/>
</dbReference>
<dbReference type="SUPFAM" id="SSF46785">
    <property type="entry name" value="Winged helix' DNA-binding domain"/>
    <property type="match status" value="1"/>
</dbReference>
<organism evidence="6 7">
    <name type="scientific">Sphaerisporangium dianthi</name>
    <dbReference type="NCBI Taxonomy" id="1436120"/>
    <lineage>
        <taxon>Bacteria</taxon>
        <taxon>Bacillati</taxon>
        <taxon>Actinomycetota</taxon>
        <taxon>Actinomycetes</taxon>
        <taxon>Streptosporangiales</taxon>
        <taxon>Streptosporangiaceae</taxon>
        <taxon>Sphaerisporangium</taxon>
    </lineage>
</organism>
<dbReference type="EMBL" id="JBHSFP010000022">
    <property type="protein sequence ID" value="MFC4534332.1"/>
    <property type="molecule type" value="Genomic_DNA"/>
</dbReference>
<dbReference type="InterPro" id="IPR036390">
    <property type="entry name" value="WH_DNA-bd_sf"/>
</dbReference>